<dbReference type="EMBL" id="JBHSPX010000005">
    <property type="protein sequence ID" value="MFC6064552.1"/>
    <property type="molecule type" value="Genomic_DNA"/>
</dbReference>
<gene>
    <name evidence="3" type="ORF">ACFP4F_18630</name>
</gene>
<keyword evidence="1" id="KW-0472">Membrane</keyword>
<name>A0ABW1MN87_9ACTN</name>
<evidence type="ECO:0000313" key="3">
    <source>
        <dbReference type="EMBL" id="MFC6064552.1"/>
    </source>
</evidence>
<dbReference type="RefSeq" id="WP_031065294.1">
    <property type="nucleotide sequence ID" value="NZ_JBHSPX010000005.1"/>
</dbReference>
<proteinExistence type="predicted"/>
<feature type="transmembrane region" description="Helical" evidence="1">
    <location>
        <begin position="252"/>
        <end position="273"/>
    </location>
</feature>
<keyword evidence="2" id="KW-0732">Signal</keyword>
<keyword evidence="4" id="KW-1185">Reference proteome</keyword>
<evidence type="ECO:0000256" key="2">
    <source>
        <dbReference type="SAM" id="SignalP"/>
    </source>
</evidence>
<keyword evidence="1" id="KW-0812">Transmembrane</keyword>
<keyword evidence="1" id="KW-1133">Transmembrane helix</keyword>
<organism evidence="3 4">
    <name type="scientific">Streptomyces ochraceiscleroticus</name>
    <dbReference type="NCBI Taxonomy" id="47761"/>
    <lineage>
        <taxon>Bacteria</taxon>
        <taxon>Bacillati</taxon>
        <taxon>Actinomycetota</taxon>
        <taxon>Actinomycetes</taxon>
        <taxon>Kitasatosporales</taxon>
        <taxon>Streptomycetaceae</taxon>
        <taxon>Streptomyces</taxon>
    </lineage>
</organism>
<protein>
    <submittedName>
        <fullName evidence="3">Uncharacterized protein</fullName>
    </submittedName>
</protein>
<sequence length="279" mass="28370">MTYRNHTRATVTAALATALAGLAPQAALAADTPAPPKAPAAASVAAAHDAASAPGTLKTLARFFARDGKVSVKAAAPRIEGATVPVYVLAPDFVRGRSGTPVAKLDFLASRAVSADGQEASVWTVRTAGADTWRVVNIATGADETAYAARAKAEGGALFREPQIDAWYVQRGDRVLPLDADAKRAVGASGTTVAAYQKRVHAAYGDKLPGSAYDRRGEAGGYGERAASGPAVRKDASEPVAAAAAADDSGPLVAVLTALGTLAALALGGTVMGRKLRRR</sequence>
<dbReference type="Proteomes" id="UP001596139">
    <property type="component" value="Unassembled WGS sequence"/>
</dbReference>
<evidence type="ECO:0000256" key="1">
    <source>
        <dbReference type="SAM" id="Phobius"/>
    </source>
</evidence>
<evidence type="ECO:0000313" key="4">
    <source>
        <dbReference type="Proteomes" id="UP001596139"/>
    </source>
</evidence>
<comment type="caution">
    <text evidence="3">The sequence shown here is derived from an EMBL/GenBank/DDBJ whole genome shotgun (WGS) entry which is preliminary data.</text>
</comment>
<reference evidence="4" key="1">
    <citation type="journal article" date="2019" name="Int. J. Syst. Evol. Microbiol.">
        <title>The Global Catalogue of Microorganisms (GCM) 10K type strain sequencing project: providing services to taxonomists for standard genome sequencing and annotation.</title>
        <authorList>
            <consortium name="The Broad Institute Genomics Platform"/>
            <consortium name="The Broad Institute Genome Sequencing Center for Infectious Disease"/>
            <person name="Wu L."/>
            <person name="Ma J."/>
        </authorList>
    </citation>
    <scope>NUCLEOTIDE SEQUENCE [LARGE SCALE GENOMIC DNA]</scope>
    <source>
        <strain evidence="4">CGMCC 1.15180</strain>
    </source>
</reference>
<feature type="chain" id="PRO_5046439412" evidence="2">
    <location>
        <begin position="30"/>
        <end position="279"/>
    </location>
</feature>
<feature type="signal peptide" evidence="2">
    <location>
        <begin position="1"/>
        <end position="29"/>
    </location>
</feature>
<accession>A0ABW1MN87</accession>